<keyword evidence="8" id="KW-0560">Oxidoreductase</keyword>
<dbReference type="Proteomes" id="UP000075809">
    <property type="component" value="Unassembled WGS sequence"/>
</dbReference>
<dbReference type="InterPro" id="IPR010255">
    <property type="entry name" value="Haem_peroxidase_sf"/>
</dbReference>
<comment type="function">
    <text evidence="11">Plays a role in pre-mRNA splicing as component of the U4/U6-U5 tri-snRNP complex that is involved in spliceosome assembly, and as component of the precatalytic spliceosome (spliceosome B complex).</text>
</comment>
<dbReference type="CDD" id="cd24162">
    <property type="entry name" value="Prp3_C"/>
    <property type="match status" value="1"/>
</dbReference>
<evidence type="ECO:0000259" key="16">
    <source>
        <dbReference type="Pfam" id="PF08572"/>
    </source>
</evidence>
<feature type="region of interest" description="Disordered" evidence="13">
    <location>
        <begin position="76"/>
        <end position="115"/>
    </location>
</feature>
<dbReference type="InterPro" id="IPR002483">
    <property type="entry name" value="PWI_dom"/>
</dbReference>
<keyword evidence="7" id="KW-0732">Signal</keyword>
<evidence type="ECO:0000259" key="14">
    <source>
        <dbReference type="Pfam" id="PF01480"/>
    </source>
</evidence>
<evidence type="ECO:0000256" key="10">
    <source>
        <dbReference type="ARBA" id="ARBA00032955"/>
    </source>
</evidence>
<keyword evidence="6" id="KW-0349">Heme</keyword>
<evidence type="ECO:0000256" key="7">
    <source>
        <dbReference type="ARBA" id="ARBA00022729"/>
    </source>
</evidence>
<dbReference type="PRINTS" id="PR00457">
    <property type="entry name" value="ANPEROXIDASE"/>
</dbReference>
<dbReference type="GO" id="GO:1990904">
    <property type="term" value="C:ribonucleoprotein complex"/>
    <property type="evidence" value="ECO:0007669"/>
    <property type="project" value="UniProtKB-KW"/>
</dbReference>
<proteinExistence type="predicted"/>
<feature type="coiled-coil region" evidence="12">
    <location>
        <begin position="288"/>
        <end position="315"/>
    </location>
</feature>
<sequence length="1337" mass="152181">MSYLTRKEIDEMKPQIEKAVHKFLGFSEPAIVTTAVNCITSGYDKRKTADKLSALLEDKKASKLTEKIFTIYDDTKASQKSKKRSHPEDKDKDKDAKKSRFKDDETKNEKPIETQLSADKIRQMMANAQREIEERKRALKAIKQEDVSAKPFKIRDTLPTVGSMYNQGLLSKTDSDKARKIAALQAQIRNKLNSGLLGNVNVPDKPTPLILDESGRTVDITGKEVQLTQVVPTLKANIRAKKREEFKAQLQDSKGPEEIQDTHFFDNRIGVKPAMRGKRALKFHEPGKFQQLAERMRMKTQLEKLQNEISQIARKTGISSATKLALIAPKTEALSEDVPNIEWWDSVILTGGYPNENELTTIKSLTITNLVEHPTQMRPPTDPLKPIYMPVFLTKKERKKLRRQNRRETWKEEQEKIRLGLEAPPEPKLRISNLMRVLGTEAVQDPTKIEAHVRQQMAKRLKAHEDANAARRLTADQRREKKARKLKEDTSLGVYVAVYRIRDLVNNASKKFKVETNAKQLYLTGCVMLFRDCNVVVVEGGAKQQAKYKRLMMHRIKWEEDIVKDNDGNDVPNRCVLVWEGTSKQRHFGEIKFKVCPIEKMAREHFKKHQVEHYWDLAYSGAVLDNTDEITIRRFLALMTLVGATTLPPRMLHDLDKRTNLSMERYSQAERAIMNSRTQLNRGSPSWFLGASHEMTAGAQNLSRKALRIETMAVMLVEALNMSSKQASLILPTVAAVLCPDSPNFLRLVSECKKSDVRYRTHTGRCNNPLHPTWGAALEAYVRFLPPEYEDGVSLPRTNLPSAREVSSQVHAGGLDLKHPYLMALTALFSQFLAHDLAHTPRMELPDHTRLKCCDVDYENFHPECFPIRAEQPIGCMEYSRSAPHPGNSLQGCKLGPRQQINQVSSYLDLSPLYGSSEEIARALRSGEDGLLNTQRKNLPMASPEYESCRSANKAFPCFFSGDSRVNENPGLTLMHVLFLREHNRVATELKRLNPHWDDEKLYQEARKIVIAELQHITYNEFLPVILGEHALDKYSLRLTQRGYFRGYDIRADATLSNSAASAGLFFVAALTPKTLDLVDSRSALKSGERTLLSAFYAPQELYEAGAIDRLIVGATAGHSRKPLPPGLNEILLDRYFHDGKTNDVAVDYAAQIIQQGRDHGLPPYVRWRSFCDLPNLTDFQDLTGTVAKDTIERLRAVYKCSKNFIILMMYFYCLIYRNVGDIDLVTGALSEAPIFDSVLGPTFLCLLGRTFRYIRSGDRYWYENGNTPGSFTIKQLEEIRKSTMAQILCRNGDRLEWMQPRAFILKDPFLNDMTNCTIHTKGAMDFTAWKERTDTI</sequence>
<comment type="subcellular location">
    <subcellularLocation>
        <location evidence="1">Secreted</location>
    </subcellularLocation>
</comment>
<dbReference type="PANTHER" id="PTHR11475:SF134">
    <property type="entry name" value="LD42267P"/>
    <property type="match status" value="1"/>
</dbReference>
<keyword evidence="17" id="KW-0687">Ribonucleoprotein</keyword>
<keyword evidence="3" id="KW-0964">Secreted</keyword>
<dbReference type="PROSITE" id="PS50292">
    <property type="entry name" value="PEROXIDASE_3"/>
    <property type="match status" value="1"/>
</dbReference>
<accession>A0A151WK86</accession>
<evidence type="ECO:0000256" key="4">
    <source>
        <dbReference type="ARBA" id="ARBA00022553"/>
    </source>
</evidence>
<dbReference type="Pfam" id="PF03098">
    <property type="entry name" value="An_peroxidase"/>
    <property type="match status" value="1"/>
</dbReference>
<evidence type="ECO:0000313" key="17">
    <source>
        <dbReference type="EMBL" id="KYQ48289.1"/>
    </source>
</evidence>
<dbReference type="InterPro" id="IPR010541">
    <property type="entry name" value="Prp3_C"/>
</dbReference>
<dbReference type="InterPro" id="IPR019791">
    <property type="entry name" value="Haem_peroxidase_animal"/>
</dbReference>
<evidence type="ECO:0000256" key="11">
    <source>
        <dbReference type="ARBA" id="ARBA00035603"/>
    </source>
</evidence>
<keyword evidence="9" id="KW-0408">Iron</keyword>
<keyword evidence="12" id="KW-0175">Coiled coil</keyword>
<keyword evidence="6" id="KW-0479">Metal-binding</keyword>
<keyword evidence="18" id="KW-1185">Reference proteome</keyword>
<name>A0A151WK86_9HYME</name>
<evidence type="ECO:0000256" key="9">
    <source>
        <dbReference type="ARBA" id="ARBA00023004"/>
    </source>
</evidence>
<feature type="compositionally biased region" description="Basic and acidic residues" evidence="13">
    <location>
        <begin position="86"/>
        <end position="112"/>
    </location>
</feature>
<dbReference type="SUPFAM" id="SSF48113">
    <property type="entry name" value="Heme-dependent peroxidases"/>
    <property type="match status" value="1"/>
</dbReference>
<keyword evidence="4" id="KW-0597">Phosphoprotein</keyword>
<evidence type="ECO:0000256" key="2">
    <source>
        <dbReference type="ARBA" id="ARBA00016514"/>
    </source>
</evidence>
<evidence type="ECO:0000256" key="6">
    <source>
        <dbReference type="ARBA" id="ARBA00022617"/>
    </source>
</evidence>
<evidence type="ECO:0000256" key="3">
    <source>
        <dbReference type="ARBA" id="ARBA00022525"/>
    </source>
</evidence>
<keyword evidence="5" id="KW-0575">Peroxidase</keyword>
<feature type="coiled-coil region" evidence="12">
    <location>
        <begin position="118"/>
        <end position="145"/>
    </location>
</feature>
<dbReference type="Gene3D" id="1.10.640.10">
    <property type="entry name" value="Haem peroxidase domain superfamily, animal type"/>
    <property type="match status" value="1"/>
</dbReference>
<evidence type="ECO:0000256" key="13">
    <source>
        <dbReference type="SAM" id="MobiDB-lite"/>
    </source>
</evidence>
<evidence type="ECO:0000256" key="8">
    <source>
        <dbReference type="ARBA" id="ARBA00023002"/>
    </source>
</evidence>
<evidence type="ECO:0000256" key="1">
    <source>
        <dbReference type="ARBA" id="ARBA00004613"/>
    </source>
</evidence>
<dbReference type="PANTHER" id="PTHR11475">
    <property type="entry name" value="OXIDASE/PEROXIDASE"/>
    <property type="match status" value="1"/>
</dbReference>
<dbReference type="Pfam" id="PF01480">
    <property type="entry name" value="PWI"/>
    <property type="match status" value="1"/>
</dbReference>
<evidence type="ECO:0000313" key="18">
    <source>
        <dbReference type="Proteomes" id="UP000075809"/>
    </source>
</evidence>
<dbReference type="STRING" id="64791.A0A151WK86"/>
<dbReference type="Gene3D" id="1.20.1390.10">
    <property type="entry name" value="PWI domain"/>
    <property type="match status" value="1"/>
</dbReference>
<protein>
    <recommendedName>
        <fullName evidence="2">U4/U6 small nuclear ribonucleoprotein Prp3</fullName>
    </recommendedName>
    <alternativeName>
        <fullName evidence="10">Pre-mRNA-splicing factor 3</fullName>
    </alternativeName>
</protein>
<dbReference type="FunFam" id="1.10.640.10:FF:000003">
    <property type="entry name" value="chorion peroxidase"/>
    <property type="match status" value="1"/>
</dbReference>
<dbReference type="Pfam" id="PF06544">
    <property type="entry name" value="Prp3_C"/>
    <property type="match status" value="1"/>
</dbReference>
<dbReference type="GO" id="GO:0020037">
    <property type="term" value="F:heme binding"/>
    <property type="evidence" value="ECO:0007669"/>
    <property type="project" value="InterPro"/>
</dbReference>
<dbReference type="CDD" id="cd09823">
    <property type="entry name" value="peroxinectin_like"/>
    <property type="match status" value="1"/>
</dbReference>
<dbReference type="GO" id="GO:0022412">
    <property type="term" value="P:cellular process involved in reproduction in multicellular organism"/>
    <property type="evidence" value="ECO:0007669"/>
    <property type="project" value="UniProtKB-ARBA"/>
</dbReference>
<reference evidence="17 18" key="1">
    <citation type="submission" date="2015-09" db="EMBL/GenBank/DDBJ databases">
        <title>Trachymyrmex zeteki WGS genome.</title>
        <authorList>
            <person name="Nygaard S."/>
            <person name="Hu H."/>
            <person name="Boomsma J."/>
            <person name="Zhang G."/>
        </authorList>
    </citation>
    <scope>NUCLEOTIDE SEQUENCE [LARGE SCALE GENOMIC DNA]</scope>
    <source>
        <strain evidence="17">Tzet28-1</strain>
        <tissue evidence="17">Whole body</tissue>
    </source>
</reference>
<dbReference type="InterPro" id="IPR037120">
    <property type="entry name" value="Haem_peroxidase_sf_animal"/>
</dbReference>
<evidence type="ECO:0000256" key="12">
    <source>
        <dbReference type="SAM" id="Coils"/>
    </source>
</evidence>
<gene>
    <name evidence="17" type="ORF">ALC60_12617</name>
</gene>
<dbReference type="GO" id="GO:0006979">
    <property type="term" value="P:response to oxidative stress"/>
    <property type="evidence" value="ECO:0007669"/>
    <property type="project" value="InterPro"/>
</dbReference>
<feature type="domain" description="Small nuclear ribonucleoprotein Prp3 C-terminal" evidence="15">
    <location>
        <begin position="497"/>
        <end position="618"/>
    </location>
</feature>
<feature type="domain" description="PWI" evidence="14">
    <location>
        <begin position="10"/>
        <end position="71"/>
    </location>
</feature>
<evidence type="ECO:0000256" key="5">
    <source>
        <dbReference type="ARBA" id="ARBA00022559"/>
    </source>
</evidence>
<feature type="domain" description="Pre-mRNA-splicing factor 3" evidence="16">
    <location>
        <begin position="263"/>
        <end position="474"/>
    </location>
</feature>
<dbReference type="Pfam" id="PF08572">
    <property type="entry name" value="PRP3"/>
    <property type="match status" value="1"/>
</dbReference>
<dbReference type="InterPro" id="IPR013881">
    <property type="entry name" value="Pre-mRNA_splic_Prp3_dom"/>
</dbReference>
<dbReference type="GO" id="GO:0005576">
    <property type="term" value="C:extracellular region"/>
    <property type="evidence" value="ECO:0007669"/>
    <property type="project" value="UniProtKB-SubCell"/>
</dbReference>
<evidence type="ECO:0000259" key="15">
    <source>
        <dbReference type="Pfam" id="PF06544"/>
    </source>
</evidence>
<organism evidence="17 18">
    <name type="scientific">Mycetomoellerius zeteki</name>
    <dbReference type="NCBI Taxonomy" id="64791"/>
    <lineage>
        <taxon>Eukaryota</taxon>
        <taxon>Metazoa</taxon>
        <taxon>Ecdysozoa</taxon>
        <taxon>Arthropoda</taxon>
        <taxon>Hexapoda</taxon>
        <taxon>Insecta</taxon>
        <taxon>Pterygota</taxon>
        <taxon>Neoptera</taxon>
        <taxon>Endopterygota</taxon>
        <taxon>Hymenoptera</taxon>
        <taxon>Apocrita</taxon>
        <taxon>Aculeata</taxon>
        <taxon>Formicoidea</taxon>
        <taxon>Formicidae</taxon>
        <taxon>Myrmicinae</taxon>
        <taxon>Mycetomoellerius</taxon>
    </lineage>
</organism>
<dbReference type="EMBL" id="KQ983012">
    <property type="protein sequence ID" value="KYQ48289.1"/>
    <property type="molecule type" value="Genomic_DNA"/>
</dbReference>
<dbReference type="GO" id="GO:0004601">
    <property type="term" value="F:peroxidase activity"/>
    <property type="evidence" value="ECO:0007669"/>
    <property type="project" value="UniProtKB-KW"/>
</dbReference>